<feature type="transmembrane region" description="Helical" evidence="2">
    <location>
        <begin position="212"/>
        <end position="230"/>
    </location>
</feature>
<reference evidence="4 5" key="1">
    <citation type="submission" date="2020-10" db="EMBL/GenBank/DDBJ databases">
        <authorList>
            <person name="Castelo-Branco R."/>
            <person name="Eusebio N."/>
            <person name="Adriana R."/>
            <person name="Vieira A."/>
            <person name="Brugerolle De Fraissinette N."/>
            <person name="Rezende De Castro R."/>
            <person name="Schneider M.P."/>
            <person name="Vasconcelos V."/>
            <person name="Leao P.N."/>
        </authorList>
    </citation>
    <scope>NUCLEOTIDE SEQUENCE [LARGE SCALE GENOMIC DNA]</scope>
    <source>
        <strain evidence="4 5">LEGE 06123</strain>
    </source>
</reference>
<protein>
    <submittedName>
        <fullName evidence="4">EamA family transporter</fullName>
    </submittedName>
</protein>
<evidence type="ECO:0000256" key="2">
    <source>
        <dbReference type="SAM" id="Phobius"/>
    </source>
</evidence>
<keyword evidence="2" id="KW-0812">Transmembrane</keyword>
<name>A0ABR9UYW0_9CHRO</name>
<organism evidence="4 5">
    <name type="scientific">Gloeocapsopsis crepidinum LEGE 06123</name>
    <dbReference type="NCBI Taxonomy" id="588587"/>
    <lineage>
        <taxon>Bacteria</taxon>
        <taxon>Bacillati</taxon>
        <taxon>Cyanobacteriota</taxon>
        <taxon>Cyanophyceae</taxon>
        <taxon>Oscillatoriophycideae</taxon>
        <taxon>Chroococcales</taxon>
        <taxon>Chroococcaceae</taxon>
        <taxon>Gloeocapsopsis</taxon>
    </lineage>
</organism>
<dbReference type="InterPro" id="IPR037185">
    <property type="entry name" value="EmrE-like"/>
</dbReference>
<feature type="domain" description="EamA" evidence="3">
    <location>
        <begin position="150"/>
        <end position="282"/>
    </location>
</feature>
<feature type="transmembrane region" description="Helical" evidence="2">
    <location>
        <begin position="152"/>
        <end position="168"/>
    </location>
</feature>
<comment type="similarity">
    <text evidence="1">Belongs to the EamA transporter family.</text>
</comment>
<proteinExistence type="inferred from homology"/>
<feature type="transmembrane region" description="Helical" evidence="2">
    <location>
        <begin position="128"/>
        <end position="146"/>
    </location>
</feature>
<sequence length="291" mass="30953">MKTLRVVLSYTAAAPPHIWFVISAIFHYLGPSFAVLLFQYVGVLGVAWFRIASAAMIFAILTRPWKTFRSANREVLILLWLLGACLALMNSTFYLAIDRLPLSLVAAIEFVGTIAIALFGLRSVHNYIALLLAAIGAFILTGIHWFSDPIGLTYAIINGLLFMSYIVLGHRTARQGAGEGVGRLGAAMAAAFIVVMPIGFSQAVAALPHPTLILAGVGVGICSSVIPYVCDQLAMSRIPRNTFALMLALLPATATLVGAIVLGQIPTLKDAIGISLVMVGVSIHKPALIEG</sequence>
<gene>
    <name evidence="4" type="ORF">IQ230_24830</name>
</gene>
<dbReference type="RefSeq" id="WP_099703370.1">
    <property type="nucleotide sequence ID" value="NZ_CAWPMZ010000149.1"/>
</dbReference>
<accession>A0ABR9UYW0</accession>
<dbReference type="InterPro" id="IPR000620">
    <property type="entry name" value="EamA_dom"/>
</dbReference>
<keyword evidence="2" id="KW-1133">Transmembrane helix</keyword>
<dbReference type="Proteomes" id="UP000651156">
    <property type="component" value="Unassembled WGS sequence"/>
</dbReference>
<dbReference type="SUPFAM" id="SSF103481">
    <property type="entry name" value="Multidrug resistance efflux transporter EmrE"/>
    <property type="match status" value="2"/>
</dbReference>
<dbReference type="EMBL" id="JADEWN010000099">
    <property type="protein sequence ID" value="MBE9193501.1"/>
    <property type="molecule type" value="Genomic_DNA"/>
</dbReference>
<evidence type="ECO:0000259" key="3">
    <source>
        <dbReference type="Pfam" id="PF00892"/>
    </source>
</evidence>
<feature type="transmembrane region" description="Helical" evidence="2">
    <location>
        <begin position="102"/>
        <end position="121"/>
    </location>
</feature>
<feature type="transmembrane region" description="Helical" evidence="2">
    <location>
        <begin position="75"/>
        <end position="96"/>
    </location>
</feature>
<feature type="transmembrane region" description="Helical" evidence="2">
    <location>
        <begin position="36"/>
        <end position="63"/>
    </location>
</feature>
<evidence type="ECO:0000313" key="5">
    <source>
        <dbReference type="Proteomes" id="UP000651156"/>
    </source>
</evidence>
<evidence type="ECO:0000256" key="1">
    <source>
        <dbReference type="ARBA" id="ARBA00007362"/>
    </source>
</evidence>
<feature type="transmembrane region" description="Helical" evidence="2">
    <location>
        <begin position="180"/>
        <end position="200"/>
    </location>
</feature>
<evidence type="ECO:0000313" key="4">
    <source>
        <dbReference type="EMBL" id="MBE9193501.1"/>
    </source>
</evidence>
<keyword evidence="5" id="KW-1185">Reference proteome</keyword>
<feature type="transmembrane region" description="Helical" evidence="2">
    <location>
        <begin position="7"/>
        <end position="30"/>
    </location>
</feature>
<dbReference type="Pfam" id="PF00892">
    <property type="entry name" value="EamA"/>
    <property type="match status" value="1"/>
</dbReference>
<comment type="caution">
    <text evidence="4">The sequence shown here is derived from an EMBL/GenBank/DDBJ whole genome shotgun (WGS) entry which is preliminary data.</text>
</comment>
<keyword evidence="2" id="KW-0472">Membrane</keyword>
<feature type="transmembrane region" description="Helical" evidence="2">
    <location>
        <begin position="242"/>
        <end position="265"/>
    </location>
</feature>